<dbReference type="InterPro" id="IPR046341">
    <property type="entry name" value="SET_dom_sf"/>
</dbReference>
<evidence type="ECO:0000256" key="6">
    <source>
        <dbReference type="ARBA" id="ARBA00022833"/>
    </source>
</evidence>
<keyword evidence="3" id="KW-0949">S-adenosyl-L-methionine</keyword>
<dbReference type="SUPFAM" id="SSF82199">
    <property type="entry name" value="SET domain"/>
    <property type="match status" value="1"/>
</dbReference>
<keyword evidence="5 7" id="KW-0863">Zinc-finger</keyword>
<dbReference type="PROSITE" id="PS50865">
    <property type="entry name" value="ZF_MYND_2"/>
    <property type="match status" value="1"/>
</dbReference>
<reference evidence="11 12" key="1">
    <citation type="journal article" date="2024" name="bioRxiv">
        <title>A reference genome for Trichogramma kaykai: A tiny desert-dwelling parasitoid wasp with competing sex-ratio distorters.</title>
        <authorList>
            <person name="Culotta J."/>
            <person name="Lindsey A.R."/>
        </authorList>
    </citation>
    <scope>NUCLEOTIDE SEQUENCE [LARGE SCALE GENOMIC DNA]</scope>
    <source>
        <strain evidence="11 12">KSX58</strain>
    </source>
</reference>
<dbReference type="Gene3D" id="2.170.270.10">
    <property type="entry name" value="SET domain"/>
    <property type="match status" value="2"/>
</dbReference>
<evidence type="ECO:0000256" key="4">
    <source>
        <dbReference type="ARBA" id="ARBA00022723"/>
    </source>
</evidence>
<dbReference type="Gene3D" id="6.10.140.2220">
    <property type="match status" value="1"/>
</dbReference>
<dbReference type="Gene3D" id="1.25.40.10">
    <property type="entry name" value="Tetratricopeptide repeat domain"/>
    <property type="match status" value="1"/>
</dbReference>
<dbReference type="Pfam" id="PF00856">
    <property type="entry name" value="SET"/>
    <property type="match status" value="1"/>
</dbReference>
<dbReference type="InterPro" id="IPR002893">
    <property type="entry name" value="Znf_MYND"/>
</dbReference>
<dbReference type="EMBL" id="JBJJXI010000093">
    <property type="protein sequence ID" value="KAL3394083.1"/>
    <property type="molecule type" value="Genomic_DNA"/>
</dbReference>
<accession>A0ABD2WMR8</accession>
<keyword evidence="12" id="KW-1185">Reference proteome</keyword>
<dbReference type="GO" id="GO:0008270">
    <property type="term" value="F:zinc ion binding"/>
    <property type="evidence" value="ECO:0007669"/>
    <property type="project" value="UniProtKB-KW"/>
</dbReference>
<dbReference type="PANTHER" id="PTHR46165:SF2">
    <property type="entry name" value="SET AND MYND DOMAIN-CONTAINING PROTEIN 4"/>
    <property type="match status" value="1"/>
</dbReference>
<gene>
    <name evidence="11" type="ORF">TKK_011625</name>
</gene>
<dbReference type="Proteomes" id="UP001627154">
    <property type="component" value="Unassembled WGS sequence"/>
</dbReference>
<organism evidence="11 12">
    <name type="scientific">Trichogramma kaykai</name>
    <dbReference type="NCBI Taxonomy" id="54128"/>
    <lineage>
        <taxon>Eukaryota</taxon>
        <taxon>Metazoa</taxon>
        <taxon>Ecdysozoa</taxon>
        <taxon>Arthropoda</taxon>
        <taxon>Hexapoda</taxon>
        <taxon>Insecta</taxon>
        <taxon>Pterygota</taxon>
        <taxon>Neoptera</taxon>
        <taxon>Endopterygota</taxon>
        <taxon>Hymenoptera</taxon>
        <taxon>Apocrita</taxon>
        <taxon>Proctotrupomorpha</taxon>
        <taxon>Chalcidoidea</taxon>
        <taxon>Trichogrammatidae</taxon>
        <taxon>Trichogramma</taxon>
    </lineage>
</organism>
<dbReference type="SUPFAM" id="SSF144232">
    <property type="entry name" value="HIT/MYND zinc finger-like"/>
    <property type="match status" value="1"/>
</dbReference>
<evidence type="ECO:0000256" key="5">
    <source>
        <dbReference type="ARBA" id="ARBA00022771"/>
    </source>
</evidence>
<dbReference type="GO" id="GO:0008276">
    <property type="term" value="F:protein methyltransferase activity"/>
    <property type="evidence" value="ECO:0007669"/>
    <property type="project" value="UniProtKB-ARBA"/>
</dbReference>
<feature type="repeat" description="TPR" evidence="8">
    <location>
        <begin position="79"/>
        <end position="112"/>
    </location>
</feature>
<keyword evidence="6" id="KW-0862">Zinc</keyword>
<evidence type="ECO:0008006" key="13">
    <source>
        <dbReference type="Google" id="ProtNLM"/>
    </source>
</evidence>
<keyword evidence="1" id="KW-0489">Methyltransferase</keyword>
<dbReference type="GO" id="GO:0008170">
    <property type="term" value="F:N-methyltransferase activity"/>
    <property type="evidence" value="ECO:0007669"/>
    <property type="project" value="UniProtKB-ARBA"/>
</dbReference>
<feature type="domain" description="SET" evidence="9">
    <location>
        <begin position="202"/>
        <end position="498"/>
    </location>
</feature>
<proteinExistence type="predicted"/>
<evidence type="ECO:0000256" key="8">
    <source>
        <dbReference type="PROSITE-ProRule" id="PRU00339"/>
    </source>
</evidence>
<evidence type="ECO:0000259" key="9">
    <source>
        <dbReference type="PROSITE" id="PS50280"/>
    </source>
</evidence>
<dbReference type="GO" id="GO:0008757">
    <property type="term" value="F:S-adenosylmethionine-dependent methyltransferase activity"/>
    <property type="evidence" value="ECO:0007669"/>
    <property type="project" value="UniProtKB-ARBA"/>
</dbReference>
<feature type="domain" description="MYND-type" evidence="10">
    <location>
        <begin position="247"/>
        <end position="286"/>
    </location>
</feature>
<evidence type="ECO:0000256" key="1">
    <source>
        <dbReference type="ARBA" id="ARBA00022603"/>
    </source>
</evidence>
<dbReference type="PANTHER" id="PTHR46165">
    <property type="entry name" value="SET AND MYND DOMAIN-CONTAINING PROTEIN 4"/>
    <property type="match status" value="1"/>
</dbReference>
<evidence type="ECO:0000256" key="7">
    <source>
        <dbReference type="PROSITE-ProRule" id="PRU00134"/>
    </source>
</evidence>
<evidence type="ECO:0000313" key="12">
    <source>
        <dbReference type="Proteomes" id="UP001627154"/>
    </source>
</evidence>
<evidence type="ECO:0000313" key="11">
    <source>
        <dbReference type="EMBL" id="KAL3394083.1"/>
    </source>
</evidence>
<dbReference type="InterPro" id="IPR019734">
    <property type="entry name" value="TPR_rpt"/>
</dbReference>
<dbReference type="PROSITE" id="PS50005">
    <property type="entry name" value="TPR"/>
    <property type="match status" value="1"/>
</dbReference>
<dbReference type="SUPFAM" id="SSF48452">
    <property type="entry name" value="TPR-like"/>
    <property type="match status" value="1"/>
</dbReference>
<sequence>MDAERKAINDNLSRGDIKDFALSSDKEYQIKSAKESIEARKKGNDIYIKKKHTDYDHRMILNYYNKSIAYAPNESEELMYAYSNRAYLLMHINKYNEAIDNLDKALQLTNSTKMKLKLYCQKVKCLAALGSSRKDDVLKEIDEIFHTSKISVEDATFIPIIIEKTKSEVASIKRYEPKNPKLLQEKEERNKIINDKEKVPFEFVEIKPTENIGRGLYAKTDFKTGDIVLVEKPCLTQPDFANGHVLCCHCLAVAWTGIPCETCHEYIFCSLKCKSMAWDEYHHTECSITPYIIQRNSEILKWTHMSLKFIISLVKENKSIDELKSKLKISKNNKIEIVIDKPGQKSELFNKLMRLSYKLPDNKYVGGWGDIHSNCAASTYTVETLILLLKYSSFFSGNLRTMQYNKYSKNENFIFIGSLLLRLVKMNAINGHNISDTTPSAQKNYYAKGRGLCTGLISSMINHSCSPNIRKCFSDEMKFVYYAVEPITSRTQLLDSYDACFYETPKSMRRMQIYTTFDCHCIACEGKWPPYLVHGMSEFITAYLQENDPKFWSLEKSYLDKIKPLKAKMSDRAFYLRKDSIQTVTNLMNEILIPQPSIARSNLLHVVNHALQTYHGLTEPFENC</sequence>
<keyword evidence="8" id="KW-0802">TPR repeat</keyword>
<evidence type="ECO:0000259" key="10">
    <source>
        <dbReference type="PROSITE" id="PS50865"/>
    </source>
</evidence>
<dbReference type="InterPro" id="IPR011990">
    <property type="entry name" value="TPR-like_helical_dom_sf"/>
</dbReference>
<dbReference type="InterPro" id="IPR001214">
    <property type="entry name" value="SET_dom"/>
</dbReference>
<keyword evidence="2" id="KW-0808">Transferase</keyword>
<dbReference type="SMART" id="SM00317">
    <property type="entry name" value="SET"/>
    <property type="match status" value="1"/>
</dbReference>
<dbReference type="GO" id="GO:0032259">
    <property type="term" value="P:methylation"/>
    <property type="evidence" value="ECO:0007669"/>
    <property type="project" value="UniProtKB-KW"/>
</dbReference>
<dbReference type="PROSITE" id="PS50280">
    <property type="entry name" value="SET"/>
    <property type="match status" value="1"/>
</dbReference>
<protein>
    <recommendedName>
        <fullName evidence="13">MYND-type domain-containing protein</fullName>
    </recommendedName>
</protein>
<comment type="caution">
    <text evidence="11">The sequence shown here is derived from an EMBL/GenBank/DDBJ whole genome shotgun (WGS) entry which is preliminary data.</text>
</comment>
<evidence type="ECO:0000256" key="2">
    <source>
        <dbReference type="ARBA" id="ARBA00022679"/>
    </source>
</evidence>
<keyword evidence="4" id="KW-0479">Metal-binding</keyword>
<evidence type="ECO:0000256" key="3">
    <source>
        <dbReference type="ARBA" id="ARBA00022691"/>
    </source>
</evidence>
<dbReference type="AlphaFoldDB" id="A0ABD2WMR8"/>
<name>A0ABD2WMR8_9HYME</name>
<dbReference type="Gene3D" id="1.10.220.160">
    <property type="match status" value="1"/>
</dbReference>
<dbReference type="InterPro" id="IPR052097">
    <property type="entry name" value="SET-MYND_domain_protein"/>
</dbReference>